<proteinExistence type="predicted"/>
<dbReference type="EMBL" id="MOBK01000009">
    <property type="protein sequence ID" value="RON17933.1"/>
    <property type="molecule type" value="Genomic_DNA"/>
</dbReference>
<reference evidence="1 2" key="1">
    <citation type="submission" date="2016-10" db="EMBL/GenBank/DDBJ databases">
        <title>Comparative genome analysis of multiple Pseudomonas spp. focuses on biocontrol and plant growth promoting traits.</title>
        <authorList>
            <person name="Tao X.-Y."/>
            <person name="Taylor C.G."/>
        </authorList>
    </citation>
    <scope>NUCLEOTIDE SEQUENCE [LARGE SCALE GENOMIC DNA]</scope>
    <source>
        <strain evidence="1 2">38D7</strain>
    </source>
</reference>
<comment type="caution">
    <text evidence="1">The sequence shown here is derived from an EMBL/GenBank/DDBJ whole genome shotgun (WGS) entry which is preliminary data.</text>
</comment>
<protein>
    <submittedName>
        <fullName evidence="1">Uncharacterized protein</fullName>
    </submittedName>
</protein>
<organism evidence="1 2">
    <name type="scientific">Pseudomonas brassicacearum</name>
    <dbReference type="NCBI Taxonomy" id="930166"/>
    <lineage>
        <taxon>Bacteria</taxon>
        <taxon>Pseudomonadati</taxon>
        <taxon>Pseudomonadota</taxon>
        <taxon>Gammaproteobacteria</taxon>
        <taxon>Pseudomonadales</taxon>
        <taxon>Pseudomonadaceae</taxon>
        <taxon>Pseudomonas</taxon>
    </lineage>
</organism>
<name>A0A423HXM4_9PSED</name>
<gene>
    <name evidence="1" type="ORF">BK660_21835</name>
</gene>
<accession>A0A423HXM4</accession>
<dbReference type="AlphaFoldDB" id="A0A423HXM4"/>
<evidence type="ECO:0000313" key="1">
    <source>
        <dbReference type="EMBL" id="RON17933.1"/>
    </source>
</evidence>
<evidence type="ECO:0000313" key="2">
    <source>
        <dbReference type="Proteomes" id="UP000285636"/>
    </source>
</evidence>
<sequence length="61" mass="6747">MNIKCLLKGHDVVKVMVINDMGAKIMAGELKGWALRYIPADWCARCGKVSGSGFFEKKDSE</sequence>
<dbReference type="RefSeq" id="WP_123435209.1">
    <property type="nucleotide sequence ID" value="NZ_MOBK01000009.1"/>
</dbReference>
<dbReference type="Proteomes" id="UP000285636">
    <property type="component" value="Unassembled WGS sequence"/>
</dbReference>